<dbReference type="AlphaFoldDB" id="A0A2G2VST9"/>
<evidence type="ECO:0000256" key="1">
    <source>
        <dbReference type="ARBA" id="ARBA00000441"/>
    </source>
</evidence>
<protein>
    <recommendedName>
        <fullName evidence="4">fructose-bisphosphate aldolase</fullName>
        <ecNumber evidence="4">4.1.2.13</ecNumber>
    </recommendedName>
</protein>
<dbReference type="InterPro" id="IPR013785">
    <property type="entry name" value="Aldolase_TIM"/>
</dbReference>
<dbReference type="EC" id="4.1.2.13" evidence="4"/>
<comment type="pathway">
    <text evidence="2">Carbohydrate degradation; glycolysis; D-glyceraldehyde 3-phosphate and glycerone phosphate from D-glucose: step 4/4.</text>
</comment>
<reference evidence="8" key="2">
    <citation type="journal article" date="2017" name="J. Anim. Genet.">
        <title>Multiple reference genome sequences of hot pepper reveal the massive evolution of plant disease resistance genes by retroduplication.</title>
        <authorList>
            <person name="Kim S."/>
            <person name="Park J."/>
            <person name="Yeom S.-I."/>
            <person name="Kim Y.-M."/>
            <person name="Seo E."/>
            <person name="Kim K.-T."/>
            <person name="Kim M.-S."/>
            <person name="Lee J.M."/>
            <person name="Cheong K."/>
            <person name="Shin H.-S."/>
            <person name="Kim S.-B."/>
            <person name="Han K."/>
            <person name="Lee J."/>
            <person name="Park M."/>
            <person name="Lee H.-A."/>
            <person name="Lee H.-Y."/>
            <person name="Lee Y."/>
            <person name="Oh S."/>
            <person name="Lee J.H."/>
            <person name="Choi E."/>
            <person name="Choi E."/>
            <person name="Lee S.E."/>
            <person name="Jeon J."/>
            <person name="Kim H."/>
            <person name="Choi G."/>
            <person name="Song H."/>
            <person name="Lee J."/>
            <person name="Lee S.-C."/>
            <person name="Kwon J.-K."/>
            <person name="Lee H.-Y."/>
            <person name="Koo N."/>
            <person name="Hong Y."/>
            <person name="Kim R.W."/>
            <person name="Kang W.-H."/>
            <person name="Huh J.H."/>
            <person name="Kang B.-C."/>
            <person name="Yang T.-J."/>
            <person name="Lee Y.-H."/>
            <person name="Bennetzen J.L."/>
            <person name="Choi D."/>
        </authorList>
    </citation>
    <scope>NUCLEOTIDE SEQUENCE [LARGE SCALE GENOMIC DNA]</scope>
    <source>
        <strain evidence="8">cv. PBC81</strain>
    </source>
</reference>
<dbReference type="SUPFAM" id="SSF51569">
    <property type="entry name" value="Aldolase"/>
    <property type="match status" value="1"/>
</dbReference>
<name>A0A2G2VST9_CAPBA</name>
<comment type="similarity">
    <text evidence="3">Belongs to the class I fructose-bisphosphate aldolase family.</text>
</comment>
<dbReference type="EMBL" id="MLFT02000010">
    <property type="protein sequence ID" value="PHT36047.1"/>
    <property type="molecule type" value="Genomic_DNA"/>
</dbReference>
<dbReference type="Pfam" id="PF00274">
    <property type="entry name" value="Glycolytic"/>
    <property type="match status" value="2"/>
</dbReference>
<keyword evidence="5" id="KW-0324">Glycolysis</keyword>
<dbReference type="GO" id="GO:0006096">
    <property type="term" value="P:glycolytic process"/>
    <property type="evidence" value="ECO:0007669"/>
    <property type="project" value="UniProtKB-UniPathway"/>
</dbReference>
<dbReference type="Gene3D" id="3.20.20.70">
    <property type="entry name" value="Aldolase class I"/>
    <property type="match status" value="3"/>
</dbReference>
<evidence type="ECO:0000256" key="5">
    <source>
        <dbReference type="ARBA" id="ARBA00023152"/>
    </source>
</evidence>
<keyword evidence="8" id="KW-1185">Reference proteome</keyword>
<evidence type="ECO:0000256" key="6">
    <source>
        <dbReference type="ARBA" id="ARBA00023239"/>
    </source>
</evidence>
<evidence type="ECO:0000256" key="4">
    <source>
        <dbReference type="ARBA" id="ARBA00013068"/>
    </source>
</evidence>
<dbReference type="Proteomes" id="UP000224567">
    <property type="component" value="Unassembled WGS sequence"/>
</dbReference>
<gene>
    <name evidence="7" type="ORF">CQW23_23747</name>
</gene>
<evidence type="ECO:0000313" key="7">
    <source>
        <dbReference type="EMBL" id="PHT36047.1"/>
    </source>
</evidence>
<evidence type="ECO:0000313" key="8">
    <source>
        <dbReference type="Proteomes" id="UP000224567"/>
    </source>
</evidence>
<dbReference type="GO" id="GO:0004332">
    <property type="term" value="F:fructose-bisphosphate aldolase activity"/>
    <property type="evidence" value="ECO:0007669"/>
    <property type="project" value="UniProtKB-EC"/>
</dbReference>
<evidence type="ECO:0000256" key="2">
    <source>
        <dbReference type="ARBA" id="ARBA00004714"/>
    </source>
</evidence>
<dbReference type="UniPathway" id="UPA00109">
    <property type="reaction ID" value="UER00183"/>
</dbReference>
<sequence length="181" mass="19626">MEEEGKRYELAASMMEKDEDFLMKNKKMIASLGRGLLAMDESNATCGTRLAPIGIENTDYRTLLMTASGDMESAIDSGGSLQPECTMVRIPNGPSTLAVKEAALGLARYTAISQDSGLVPIMDPEGILLKPSMVTPGAQWKDRATLEQVADYGLKILQRRIPPAVPGIMESFLLIFTLLLS</sequence>
<dbReference type="InterPro" id="IPR000741">
    <property type="entry name" value="FBA_I"/>
</dbReference>
<dbReference type="PANTHER" id="PTHR11627">
    <property type="entry name" value="FRUCTOSE-BISPHOSPHATE ALDOLASE"/>
    <property type="match status" value="1"/>
</dbReference>
<dbReference type="OrthoDB" id="1702293at2759"/>
<evidence type="ECO:0000256" key="3">
    <source>
        <dbReference type="ARBA" id="ARBA00010387"/>
    </source>
</evidence>
<proteinExistence type="inferred from homology"/>
<accession>A0A2G2VST9</accession>
<keyword evidence="6" id="KW-0456">Lyase</keyword>
<reference evidence="7 8" key="1">
    <citation type="journal article" date="2017" name="Genome Biol.">
        <title>New reference genome sequences of hot pepper reveal the massive evolution of plant disease-resistance genes by retroduplication.</title>
        <authorList>
            <person name="Kim S."/>
            <person name="Park J."/>
            <person name="Yeom S.I."/>
            <person name="Kim Y.M."/>
            <person name="Seo E."/>
            <person name="Kim K.T."/>
            <person name="Kim M.S."/>
            <person name="Lee J.M."/>
            <person name="Cheong K."/>
            <person name="Shin H.S."/>
            <person name="Kim S.B."/>
            <person name="Han K."/>
            <person name="Lee J."/>
            <person name="Park M."/>
            <person name="Lee H.A."/>
            <person name="Lee H.Y."/>
            <person name="Lee Y."/>
            <person name="Oh S."/>
            <person name="Lee J.H."/>
            <person name="Choi E."/>
            <person name="Choi E."/>
            <person name="Lee S.E."/>
            <person name="Jeon J."/>
            <person name="Kim H."/>
            <person name="Choi G."/>
            <person name="Song H."/>
            <person name="Lee J."/>
            <person name="Lee S.C."/>
            <person name="Kwon J.K."/>
            <person name="Lee H.Y."/>
            <person name="Koo N."/>
            <person name="Hong Y."/>
            <person name="Kim R.W."/>
            <person name="Kang W.H."/>
            <person name="Huh J.H."/>
            <person name="Kang B.C."/>
            <person name="Yang T.J."/>
            <person name="Lee Y.H."/>
            <person name="Bennetzen J.L."/>
            <person name="Choi D."/>
        </authorList>
    </citation>
    <scope>NUCLEOTIDE SEQUENCE [LARGE SCALE GENOMIC DNA]</scope>
    <source>
        <strain evidence="8">cv. PBC81</strain>
    </source>
</reference>
<organism evidence="7 8">
    <name type="scientific">Capsicum baccatum</name>
    <name type="common">Peruvian pepper</name>
    <dbReference type="NCBI Taxonomy" id="33114"/>
    <lineage>
        <taxon>Eukaryota</taxon>
        <taxon>Viridiplantae</taxon>
        <taxon>Streptophyta</taxon>
        <taxon>Embryophyta</taxon>
        <taxon>Tracheophyta</taxon>
        <taxon>Spermatophyta</taxon>
        <taxon>Magnoliopsida</taxon>
        <taxon>eudicotyledons</taxon>
        <taxon>Gunneridae</taxon>
        <taxon>Pentapetalae</taxon>
        <taxon>asterids</taxon>
        <taxon>lamiids</taxon>
        <taxon>Solanales</taxon>
        <taxon>Solanaceae</taxon>
        <taxon>Solanoideae</taxon>
        <taxon>Capsiceae</taxon>
        <taxon>Capsicum</taxon>
    </lineage>
</organism>
<dbReference type="STRING" id="33114.A0A2G2VST9"/>
<comment type="caution">
    <text evidence="7">The sequence shown here is derived from an EMBL/GenBank/DDBJ whole genome shotgun (WGS) entry which is preliminary data.</text>
</comment>
<comment type="catalytic activity">
    <reaction evidence="1">
        <text>beta-D-fructose 1,6-bisphosphate = D-glyceraldehyde 3-phosphate + dihydroxyacetone phosphate</text>
        <dbReference type="Rhea" id="RHEA:14729"/>
        <dbReference type="ChEBI" id="CHEBI:32966"/>
        <dbReference type="ChEBI" id="CHEBI:57642"/>
        <dbReference type="ChEBI" id="CHEBI:59776"/>
        <dbReference type="EC" id="4.1.2.13"/>
    </reaction>
</comment>